<dbReference type="InterPro" id="IPR024248">
    <property type="entry name" value="DUF2695"/>
</dbReference>
<dbReference type="AlphaFoldDB" id="A0A6H1ZMW2"/>
<gene>
    <name evidence="1" type="ORF">TM448A01162_0004</name>
    <name evidence="2" type="ORF">TM448B01279_0017</name>
</gene>
<name>A0A6H1ZMW2_9ZZZZ</name>
<reference evidence="1" key="1">
    <citation type="submission" date="2020-03" db="EMBL/GenBank/DDBJ databases">
        <title>The deep terrestrial virosphere.</title>
        <authorList>
            <person name="Holmfeldt K."/>
            <person name="Nilsson E."/>
            <person name="Simone D."/>
            <person name="Lopez-Fernandez M."/>
            <person name="Wu X."/>
            <person name="de Brujin I."/>
            <person name="Lundin D."/>
            <person name="Andersson A."/>
            <person name="Bertilsson S."/>
            <person name="Dopson M."/>
        </authorList>
    </citation>
    <scope>NUCLEOTIDE SEQUENCE</scope>
    <source>
        <strain evidence="1">TM448A01162</strain>
        <strain evidence="2">TM448B01279</strain>
    </source>
</reference>
<proteinExistence type="predicted"/>
<evidence type="ECO:0000313" key="1">
    <source>
        <dbReference type="EMBL" id="QJA48812.1"/>
    </source>
</evidence>
<dbReference type="Pfam" id="PF10905">
    <property type="entry name" value="DUF2695"/>
    <property type="match status" value="1"/>
</dbReference>
<dbReference type="EMBL" id="MT144730">
    <property type="protein sequence ID" value="QJH98393.1"/>
    <property type="molecule type" value="Genomic_DNA"/>
</dbReference>
<evidence type="ECO:0000313" key="2">
    <source>
        <dbReference type="EMBL" id="QJH98393.1"/>
    </source>
</evidence>
<accession>A0A6H1ZMW2</accession>
<organism evidence="1">
    <name type="scientific">viral metagenome</name>
    <dbReference type="NCBI Taxonomy" id="1070528"/>
    <lineage>
        <taxon>unclassified sequences</taxon>
        <taxon>metagenomes</taxon>
        <taxon>organismal metagenomes</taxon>
    </lineage>
</organism>
<sequence length="82" mass="9678">MDIMTTENERWDEFIENLEGEKGCNFTGEEANIKWSCNSDKSRPLTRKILEEMGNIDIEKTMKYFDEHGGYCDCEILFNVDR</sequence>
<evidence type="ECO:0008006" key="3">
    <source>
        <dbReference type="Google" id="ProtNLM"/>
    </source>
</evidence>
<protein>
    <recommendedName>
        <fullName evidence="3">DUF2695 domain-containing protein</fullName>
    </recommendedName>
</protein>
<dbReference type="EMBL" id="MT144104">
    <property type="protein sequence ID" value="QJA48812.1"/>
    <property type="molecule type" value="Genomic_DNA"/>
</dbReference>